<evidence type="ECO:0000313" key="1">
    <source>
        <dbReference type="EMBL" id="SCW85981.1"/>
    </source>
</evidence>
<dbReference type="AlphaFoldDB" id="A0A1G4TX89"/>
<sequence length="76" mass="8767">MRPDRKPTILTLNPDYFLLSRPLARFIYRLARKAAGDTTAFYSLKELHKRSGATVPMRKFRQTIEKIVETATIIAT</sequence>
<dbReference type="Pfam" id="PF10134">
    <property type="entry name" value="RPA"/>
    <property type="match status" value="1"/>
</dbReference>
<dbReference type="Proteomes" id="UP000199542">
    <property type="component" value="Unassembled WGS sequence"/>
</dbReference>
<protein>
    <submittedName>
        <fullName evidence="1">Replication initiator protein A</fullName>
    </submittedName>
</protein>
<name>A0A1G4TX89_9HYPH</name>
<gene>
    <name evidence="1" type="ORF">SAMN02927900_05762</name>
</gene>
<dbReference type="InterPro" id="IPR018777">
    <property type="entry name" value="Replication_initiator_prot_A"/>
</dbReference>
<dbReference type="EMBL" id="FMTM01000014">
    <property type="protein sequence ID" value="SCW85981.1"/>
    <property type="molecule type" value="Genomic_DNA"/>
</dbReference>
<proteinExistence type="predicted"/>
<accession>A0A1G4TX89</accession>
<evidence type="ECO:0000313" key="2">
    <source>
        <dbReference type="Proteomes" id="UP000199542"/>
    </source>
</evidence>
<reference evidence="1 2" key="1">
    <citation type="submission" date="2016-10" db="EMBL/GenBank/DDBJ databases">
        <authorList>
            <person name="de Groot N.N."/>
        </authorList>
    </citation>
    <scope>NUCLEOTIDE SEQUENCE [LARGE SCALE GENOMIC DNA]</scope>
    <source>
        <strain evidence="1 2">CGMCC 1.3401</strain>
    </source>
</reference>
<organism evidence="1 2">
    <name type="scientific">Rhizobium mongolense subsp. loessense</name>
    <dbReference type="NCBI Taxonomy" id="158890"/>
    <lineage>
        <taxon>Bacteria</taxon>
        <taxon>Pseudomonadati</taxon>
        <taxon>Pseudomonadota</taxon>
        <taxon>Alphaproteobacteria</taxon>
        <taxon>Hyphomicrobiales</taxon>
        <taxon>Rhizobiaceae</taxon>
        <taxon>Rhizobium/Agrobacterium group</taxon>
        <taxon>Rhizobium</taxon>
    </lineage>
</organism>